<feature type="domain" description="GS catalytic" evidence="5">
    <location>
        <begin position="137"/>
        <end position="473"/>
    </location>
</feature>
<dbReference type="InterPro" id="IPR036651">
    <property type="entry name" value="Gln_synt_N_sf"/>
</dbReference>
<dbReference type="InterPro" id="IPR008146">
    <property type="entry name" value="Gln_synth_cat_dom"/>
</dbReference>
<protein>
    <recommendedName>
        <fullName evidence="1">Glutamine synthetase</fullName>
    </recommendedName>
</protein>
<dbReference type="SUPFAM" id="SSF55931">
    <property type="entry name" value="Glutamine synthetase/guanido kinase"/>
    <property type="match status" value="1"/>
</dbReference>
<evidence type="ECO:0000256" key="2">
    <source>
        <dbReference type="ARBA" id="ARBA00022598"/>
    </source>
</evidence>
<dbReference type="HOGENOM" id="CLU_017290_6_1_1"/>
<evidence type="ECO:0000256" key="1">
    <source>
        <dbReference type="ARBA" id="ARBA00021364"/>
    </source>
</evidence>
<sequence>MLPTYDHGVAYNSSTVSLSAPLDIRYLEKKGITFVRVQWVDLTNVVRVRVVPVAYFKKVLDSPRPGFAMTKATMGLVYLNLAEGFSAMGEYLYMPDLSTLRLCPYAPGQASVLGKFQEKTPYLEEDGLASVDVALCPRGILRRVIERASLFNLELLVGIETEFILLKSTDPIEAVSYHDWTSTAGLLSGAVETTVMQEIAETLITSGVELQMYHPEAAPGQYEVVTGPLPPFKAADIVIHVRETIMNIAAKHGLKATFAPRVYMDSTGSSAHTHISVNTPGERKEAGSLTKSESHFLAGVLYHLPALPSITLPIPASYKRVADGCWTGGTHVCWGTENREAPIRLVNATAPTSRRFEMRFVDGTANPHLALAAILAAGLDGVKNKLPLNIRDCPGPVSAAQMSEEERHALGIWKRLPLSWEEARSNFRQDEILRDFFGREFVEKYLSVNKTLAESLAADQDEEKALSRLVKFY</sequence>
<keyword evidence="7" id="KW-1185">Reference proteome</keyword>
<evidence type="ECO:0000256" key="3">
    <source>
        <dbReference type="PROSITE-ProRule" id="PRU01331"/>
    </source>
</evidence>
<evidence type="ECO:0000256" key="4">
    <source>
        <dbReference type="RuleBase" id="RU000384"/>
    </source>
</evidence>
<dbReference type="SMART" id="SM01230">
    <property type="entry name" value="Gln-synt_C"/>
    <property type="match status" value="1"/>
</dbReference>
<dbReference type="Proteomes" id="UP000054279">
    <property type="component" value="Unassembled WGS sequence"/>
</dbReference>
<dbReference type="Pfam" id="PF00120">
    <property type="entry name" value="Gln-synt_C"/>
    <property type="match status" value="1"/>
</dbReference>
<dbReference type="Gene3D" id="3.30.590.10">
    <property type="entry name" value="Glutamine synthetase/guanido kinase, catalytic domain"/>
    <property type="match status" value="1"/>
</dbReference>
<keyword evidence="2" id="KW-0436">Ligase</keyword>
<name>A0A0C9VAK6_SPHS4</name>
<dbReference type="Gene3D" id="3.10.20.70">
    <property type="entry name" value="Glutamine synthetase, N-terminal domain"/>
    <property type="match status" value="1"/>
</dbReference>
<dbReference type="GO" id="GO:0006542">
    <property type="term" value="P:glutamine biosynthetic process"/>
    <property type="evidence" value="ECO:0007669"/>
    <property type="project" value="InterPro"/>
</dbReference>
<accession>A0A0C9VAK6</accession>
<dbReference type="OrthoDB" id="3364440at2759"/>
<evidence type="ECO:0000259" key="5">
    <source>
        <dbReference type="PROSITE" id="PS51987"/>
    </source>
</evidence>
<dbReference type="InterPro" id="IPR014746">
    <property type="entry name" value="Gln_synth/guanido_kin_cat_dom"/>
</dbReference>
<gene>
    <name evidence="6" type="ORF">M422DRAFT_35046</name>
</gene>
<evidence type="ECO:0000313" key="6">
    <source>
        <dbReference type="EMBL" id="KIJ34520.1"/>
    </source>
</evidence>
<dbReference type="PROSITE" id="PS51987">
    <property type="entry name" value="GS_CATALYTIC"/>
    <property type="match status" value="1"/>
</dbReference>
<evidence type="ECO:0000313" key="7">
    <source>
        <dbReference type="Proteomes" id="UP000054279"/>
    </source>
</evidence>
<dbReference type="SUPFAM" id="SSF54368">
    <property type="entry name" value="Glutamine synthetase, N-terminal domain"/>
    <property type="match status" value="1"/>
</dbReference>
<reference evidence="6 7" key="1">
    <citation type="submission" date="2014-06" db="EMBL/GenBank/DDBJ databases">
        <title>Evolutionary Origins and Diversification of the Mycorrhizal Mutualists.</title>
        <authorList>
            <consortium name="DOE Joint Genome Institute"/>
            <consortium name="Mycorrhizal Genomics Consortium"/>
            <person name="Kohler A."/>
            <person name="Kuo A."/>
            <person name="Nagy L.G."/>
            <person name="Floudas D."/>
            <person name="Copeland A."/>
            <person name="Barry K.W."/>
            <person name="Cichocki N."/>
            <person name="Veneault-Fourrey C."/>
            <person name="LaButti K."/>
            <person name="Lindquist E.A."/>
            <person name="Lipzen A."/>
            <person name="Lundell T."/>
            <person name="Morin E."/>
            <person name="Murat C."/>
            <person name="Riley R."/>
            <person name="Ohm R."/>
            <person name="Sun H."/>
            <person name="Tunlid A."/>
            <person name="Henrissat B."/>
            <person name="Grigoriev I.V."/>
            <person name="Hibbett D.S."/>
            <person name="Martin F."/>
        </authorList>
    </citation>
    <scope>NUCLEOTIDE SEQUENCE [LARGE SCALE GENOMIC DNA]</scope>
    <source>
        <strain evidence="6 7">SS14</strain>
    </source>
</reference>
<organism evidence="6 7">
    <name type="scientific">Sphaerobolus stellatus (strain SS14)</name>
    <dbReference type="NCBI Taxonomy" id="990650"/>
    <lineage>
        <taxon>Eukaryota</taxon>
        <taxon>Fungi</taxon>
        <taxon>Dikarya</taxon>
        <taxon>Basidiomycota</taxon>
        <taxon>Agaricomycotina</taxon>
        <taxon>Agaricomycetes</taxon>
        <taxon>Phallomycetidae</taxon>
        <taxon>Geastrales</taxon>
        <taxon>Sphaerobolaceae</taxon>
        <taxon>Sphaerobolus</taxon>
    </lineage>
</organism>
<dbReference type="GO" id="GO:0004356">
    <property type="term" value="F:glutamine synthetase activity"/>
    <property type="evidence" value="ECO:0007669"/>
    <property type="project" value="InterPro"/>
</dbReference>
<dbReference type="PANTHER" id="PTHR43785">
    <property type="entry name" value="GAMMA-GLUTAMYLPUTRESCINE SYNTHETASE"/>
    <property type="match status" value="1"/>
</dbReference>
<dbReference type="EMBL" id="KN837198">
    <property type="protein sequence ID" value="KIJ34520.1"/>
    <property type="molecule type" value="Genomic_DNA"/>
</dbReference>
<dbReference type="PANTHER" id="PTHR43785:SF2">
    <property type="entry name" value="TYPE-1 GLUTAMINE SYNTHETASE 1"/>
    <property type="match status" value="1"/>
</dbReference>
<proteinExistence type="inferred from homology"/>
<dbReference type="AlphaFoldDB" id="A0A0C9VAK6"/>
<comment type="similarity">
    <text evidence="3 4">Belongs to the glutamine synthetase family.</text>
</comment>